<dbReference type="SUPFAM" id="SSF53756">
    <property type="entry name" value="UDP-Glycosyltransferase/glycogen phosphorylase"/>
    <property type="match status" value="1"/>
</dbReference>
<dbReference type="InterPro" id="IPR002213">
    <property type="entry name" value="UDP_glucos_trans"/>
</dbReference>
<evidence type="ECO:0000313" key="7">
    <source>
        <dbReference type="RefSeq" id="XP_001356534.3"/>
    </source>
</evidence>
<reference evidence="7" key="1">
    <citation type="submission" date="2025-08" db="UniProtKB">
        <authorList>
            <consortium name="RefSeq"/>
        </authorList>
    </citation>
    <scope>IDENTIFICATION</scope>
    <source>
        <strain evidence="7">MV-25-SWS-2005</strain>
        <tissue evidence="7">Whole body</tissue>
    </source>
</reference>
<gene>
    <name evidence="7" type="primary">Ugt37E1</name>
</gene>
<keyword evidence="5" id="KW-0732">Signal</keyword>
<dbReference type="PANTHER" id="PTHR48043:SF159">
    <property type="entry name" value="EG:EG0003.4 PROTEIN-RELATED"/>
    <property type="match status" value="1"/>
</dbReference>
<keyword evidence="2" id="KW-0328">Glycosyltransferase</keyword>
<keyword evidence="3" id="KW-0808">Transferase</keyword>
<evidence type="ECO:0000256" key="4">
    <source>
        <dbReference type="SAM" id="Phobius"/>
    </source>
</evidence>
<keyword evidence="4" id="KW-1133">Transmembrane helix</keyword>
<dbReference type="Proteomes" id="UP000001819">
    <property type="component" value="Chromosome 4"/>
</dbReference>
<dbReference type="CDD" id="cd03784">
    <property type="entry name" value="GT1_Gtf-like"/>
    <property type="match status" value="1"/>
</dbReference>
<feature type="transmembrane region" description="Helical" evidence="4">
    <location>
        <begin position="498"/>
        <end position="517"/>
    </location>
</feature>
<evidence type="ECO:0000256" key="5">
    <source>
        <dbReference type="SAM" id="SignalP"/>
    </source>
</evidence>
<dbReference type="RefSeq" id="XP_001356534.3">
    <property type="nucleotide sequence ID" value="XM_001356498.4"/>
</dbReference>
<dbReference type="InParanoid" id="A0A6I8UJK0"/>
<dbReference type="FunFam" id="3.40.50.2000:FF:000050">
    <property type="entry name" value="UDP-glucuronosyltransferase"/>
    <property type="match status" value="1"/>
</dbReference>
<evidence type="ECO:0000256" key="3">
    <source>
        <dbReference type="ARBA" id="ARBA00022679"/>
    </source>
</evidence>
<dbReference type="GO" id="GO:0008194">
    <property type="term" value="F:UDP-glycosyltransferase activity"/>
    <property type="evidence" value="ECO:0007669"/>
    <property type="project" value="InterPro"/>
</dbReference>
<feature type="signal peptide" evidence="5">
    <location>
        <begin position="1"/>
        <end position="24"/>
    </location>
</feature>
<sequence>MKKFLPACLLVVLMLGIQPAIIEGANILGVFNSHSPSHVIVNMAVAKTLADRGHNITVLTQMKPKFQPHENITVIVALPTPERERITKEYMAQMSSQQKSSWSFLAKLVVRSSPILDGQYEWTQHPKVKAIYENPQTKYDLVILGLMLNDFQLGFAAKLRCPVILSWVGIPMPFMDSQVGNIDDPAYVPSLNVALEPGQLTMGFGMRFVNFFKHSFLKIVDVFMRQKMNDYYNGAFGNDSDPEFPSYYEMKRRISLLFYNYHGPSEGPIRPTVPQSIEIGGIQVKEKPDPLPKDLAEFLDNSTEGAILFSLGTNARFTDIRPQIVEVLYNVLSKLPQRVVWKWEDMENTPGNASNIYFSKWLPQDDILAHPKTRLFITHAGKGGIAEAQYHGVPMLAFPIFGDQPGNAELMAKSGFGLHLDILTLTEDVLEETIRELLQNPSYAASVGRFSALYRDRPLTARQSVVYWTEYVLRHQGAYHLQSPRLHMDIVARHNLDVYGTLVLFGLVTLLILRLAFRYVFHNVLGVVRGHCYRTKAPKKKPKDKLF</sequence>
<organism evidence="6 7">
    <name type="scientific">Drosophila pseudoobscura pseudoobscura</name>
    <name type="common">Fruit fly</name>
    <dbReference type="NCBI Taxonomy" id="46245"/>
    <lineage>
        <taxon>Eukaryota</taxon>
        <taxon>Metazoa</taxon>
        <taxon>Ecdysozoa</taxon>
        <taxon>Arthropoda</taxon>
        <taxon>Hexapoda</taxon>
        <taxon>Insecta</taxon>
        <taxon>Pterygota</taxon>
        <taxon>Neoptera</taxon>
        <taxon>Endopterygota</taxon>
        <taxon>Diptera</taxon>
        <taxon>Brachycera</taxon>
        <taxon>Muscomorpha</taxon>
        <taxon>Ephydroidea</taxon>
        <taxon>Drosophilidae</taxon>
        <taxon>Drosophila</taxon>
        <taxon>Sophophora</taxon>
    </lineage>
</organism>
<dbReference type="AlphaFoldDB" id="A0A6I8UJK0"/>
<accession>A0A6I8UJK0</accession>
<dbReference type="InterPro" id="IPR050271">
    <property type="entry name" value="UDP-glycosyltransferase"/>
</dbReference>
<dbReference type="KEGG" id="dpo:4817037"/>
<protein>
    <submittedName>
        <fullName evidence="7">UDP-glucuronosyltransferase 2A1</fullName>
    </submittedName>
</protein>
<proteinExistence type="inferred from homology"/>
<keyword evidence="6" id="KW-1185">Reference proteome</keyword>
<dbReference type="FunCoup" id="A0A6I8UJK0">
    <property type="interactions" value="215"/>
</dbReference>
<dbReference type="Pfam" id="PF00201">
    <property type="entry name" value="UDPGT"/>
    <property type="match status" value="1"/>
</dbReference>
<comment type="similarity">
    <text evidence="1">Belongs to the UDP-glycosyltransferase family.</text>
</comment>
<keyword evidence="4" id="KW-0812">Transmembrane</keyword>
<evidence type="ECO:0000256" key="1">
    <source>
        <dbReference type="ARBA" id="ARBA00009995"/>
    </source>
</evidence>
<evidence type="ECO:0000256" key="2">
    <source>
        <dbReference type="ARBA" id="ARBA00022676"/>
    </source>
</evidence>
<dbReference type="PANTHER" id="PTHR48043">
    <property type="entry name" value="EG:EG0003.4 PROTEIN-RELATED"/>
    <property type="match status" value="1"/>
</dbReference>
<evidence type="ECO:0000313" key="6">
    <source>
        <dbReference type="Proteomes" id="UP000001819"/>
    </source>
</evidence>
<keyword evidence="4" id="KW-0472">Membrane</keyword>
<name>A0A6I8UJK0_DROPS</name>
<dbReference type="Gene3D" id="3.40.50.2000">
    <property type="entry name" value="Glycogen Phosphorylase B"/>
    <property type="match status" value="2"/>
</dbReference>
<feature type="chain" id="PRO_5026353158" evidence="5">
    <location>
        <begin position="25"/>
        <end position="547"/>
    </location>
</feature>